<accession>A0ABP9XFH5</accession>
<dbReference type="EMBL" id="BAABRV010000005">
    <property type="protein sequence ID" value="GAA5534067.1"/>
    <property type="molecule type" value="Genomic_DNA"/>
</dbReference>
<comment type="caution">
    <text evidence="1">The sequence shown here is derived from an EMBL/GenBank/DDBJ whole genome shotgun (WGS) entry which is preliminary data.</text>
</comment>
<reference evidence="1 2" key="1">
    <citation type="submission" date="2024-02" db="EMBL/GenBank/DDBJ databases">
        <title>Deinococcus aluminii NBRC 112889.</title>
        <authorList>
            <person name="Ichikawa N."/>
            <person name="Katano-Makiyama Y."/>
            <person name="Hidaka K."/>
        </authorList>
    </citation>
    <scope>NUCLEOTIDE SEQUENCE [LARGE SCALE GENOMIC DNA]</scope>
    <source>
        <strain evidence="1 2">NBRC 112889</strain>
    </source>
</reference>
<organism evidence="1 2">
    <name type="scientific">Deinococcus aluminii</name>
    <dbReference type="NCBI Taxonomy" id="1656885"/>
    <lineage>
        <taxon>Bacteria</taxon>
        <taxon>Thermotogati</taxon>
        <taxon>Deinococcota</taxon>
        <taxon>Deinococci</taxon>
        <taxon>Deinococcales</taxon>
        <taxon>Deinococcaceae</taxon>
        <taxon>Deinococcus</taxon>
    </lineage>
</organism>
<evidence type="ECO:0000313" key="1">
    <source>
        <dbReference type="EMBL" id="GAA5534067.1"/>
    </source>
</evidence>
<proteinExistence type="predicted"/>
<sequence length="546" mass="61762">MSRNASFRLRPWPFEEGEVVTLLWLRSPYLVGPEDQWKFGAVFRSRENPPQELSLDWAMLPLMVPGQHYRDGEPLKNSFGIGRSQGQLNLSWAGPPELMDVRDVLPESLYRLDPLEEWGEQCWVWTLPSKRQIKVVVPVLVLLRLLFARGDFLTKGLLSETTLATLARHEQDGEVLRLRFQSSFPLPVPPKDRDALLTKLARLLCDPSYGAAYRSVAIGRVENPNGPLTCDLPDLSPFWTVRLFSQDNILLVLEIIEASPLLELPVNRVAYVHPLYPKRTVPLQTKTTDRRQTPGQLVVDHLGPASRGPKGRHNLRAPPAGLMERHRLTIVNEGREEEGPGSAPVLPRKVKGARLVSLAGRGRNAIAPQAGVRMGRSKTPSSEPEDVTWELVEEWAQPQEDGLNAWRELLATFWKKYPQVNVVFRLGPKLFPGQEKPLDRPYAVVALAAGDAPPLWLIEFAQRPERKLSTLVLRGEASAEWDTFEPVLTQVLLKGLDRKEWWNLVKLAEIEEDTAVRIRRLPHSPGDAERRAQRIFGLLSSEWTSN</sequence>
<name>A0ABP9XFH5_9DEIO</name>
<evidence type="ECO:0008006" key="3">
    <source>
        <dbReference type="Google" id="ProtNLM"/>
    </source>
</evidence>
<evidence type="ECO:0000313" key="2">
    <source>
        <dbReference type="Proteomes" id="UP001404956"/>
    </source>
</evidence>
<protein>
    <recommendedName>
        <fullName evidence="3">TnsE C-terminal domain-containing protein</fullName>
    </recommendedName>
</protein>
<dbReference type="Proteomes" id="UP001404956">
    <property type="component" value="Unassembled WGS sequence"/>
</dbReference>
<keyword evidence="2" id="KW-1185">Reference proteome</keyword>
<gene>
    <name evidence="1" type="ORF">Dalu01_02475</name>
</gene>